<keyword evidence="4" id="KW-0472">Membrane</keyword>
<dbReference type="PANTHER" id="PTHR12563:SF17">
    <property type="entry name" value="DIHYDROXYACETONE PHOSPHATE ACYLTRANSFERASE"/>
    <property type="match status" value="1"/>
</dbReference>
<dbReference type="InterPro" id="IPR022284">
    <property type="entry name" value="GPAT/DHAPAT"/>
</dbReference>
<reference evidence="8" key="1">
    <citation type="journal article" date="2019" name="Int. J. Syst. Evol. Microbiol.">
        <title>The Global Catalogue of Microorganisms (GCM) 10K type strain sequencing project: providing services to taxonomists for standard genome sequencing and annotation.</title>
        <authorList>
            <consortium name="The Broad Institute Genomics Platform"/>
            <consortium name="The Broad Institute Genome Sequencing Center for Infectious Disease"/>
            <person name="Wu L."/>
            <person name="Ma J."/>
        </authorList>
    </citation>
    <scope>NUCLEOTIDE SEQUENCE [LARGE SCALE GENOMIC DNA]</scope>
    <source>
        <strain evidence="8">JCM 17979</strain>
    </source>
</reference>
<sequence length="767" mass="84436">MVQQTLVRTLVLSGARSRTERELVRRWAETTYGNGDGPVRVVPDDGRELAGALDDAGPDTTVVPVRVVWPPAERASSDPPALGDLLSLSPRRRGLRHVHARVRGWSEDKARVVAGEAATLDELRREGDRELGDPRGDGFVAFVRRRAALACDRAERRLTGDRYKVPRLMAEQIVASAAVRRRAAALAGELGLDTDEVLARTADCLAEMAAVQSPPAIEAFRSVMSPLHRKAWDVDVDTTSLENLREQGRSRPLVFLPSHRSYADPLVLAEVLHAHDFPRNHVLGGNNLAFWPLGTLGRRAGIVFIRRSFGDDAVYKFAVREYFAHLLDKRFNLEWYIEGGRTRTGKLRPPRYGLLRYLVDAADHLEEGSPGADPLLVPVSIHYDQLHEVGALAAEQGGAGKKAEGLGWLAGYMRDQQRRIGSARVRFGEPLGLREALAEAGEGPSQLEKVAFRIAVGINRATPVTPTSVVTFALLGAGGRALTFEQVRAVVAPLRTLFADEPVISRVDSDDGLAETLGRLESVGVVDRFDGGPQTVWSIGPESHHVAAFYRNGVLHHLLTRAVLEMALFAVVDEGRDERSPDEVLEACWQAALELRDLLKFEFFFPRRREFRDELLAELTRLAPDRTGTPDSTGSAAEILDRAELLVAPRALLPFVEAQWVVATVLAGWDGALERDGRDAFLDACTGLGQQWWRQQLLHGADVVSRELFTSALRAADNRDLLGAGAQEGRAAWRDELAAVRDRLRRAGRREQELRTDVLEGVPGAGR</sequence>
<dbReference type="EMBL" id="BAABHO010000028">
    <property type="protein sequence ID" value="GAA4796240.1"/>
    <property type="molecule type" value="Genomic_DNA"/>
</dbReference>
<evidence type="ECO:0000256" key="2">
    <source>
        <dbReference type="ARBA" id="ARBA00007937"/>
    </source>
</evidence>
<dbReference type="Pfam" id="PF19277">
    <property type="entry name" value="GPAT_C"/>
    <property type="match status" value="1"/>
</dbReference>
<comment type="caution">
    <text evidence="7">The sequence shown here is derived from an EMBL/GenBank/DDBJ whole genome shotgun (WGS) entry which is preliminary data.</text>
</comment>
<dbReference type="SMART" id="SM00563">
    <property type="entry name" value="PlsC"/>
    <property type="match status" value="1"/>
</dbReference>
<dbReference type="SUPFAM" id="SSF69593">
    <property type="entry name" value="Glycerol-3-phosphate (1)-acyltransferase"/>
    <property type="match status" value="1"/>
</dbReference>
<evidence type="ECO:0000256" key="3">
    <source>
        <dbReference type="ARBA" id="ARBA00022679"/>
    </source>
</evidence>
<gene>
    <name evidence="7" type="ORF">GCM10023200_35410</name>
</gene>
<evidence type="ECO:0000313" key="8">
    <source>
        <dbReference type="Proteomes" id="UP001500928"/>
    </source>
</evidence>
<evidence type="ECO:0000313" key="7">
    <source>
        <dbReference type="EMBL" id="GAA4796240.1"/>
    </source>
</evidence>
<dbReference type="PANTHER" id="PTHR12563">
    <property type="entry name" value="GLYCEROL-3-PHOSPHATE ACYLTRANSFERASE"/>
    <property type="match status" value="1"/>
</dbReference>
<dbReference type="Pfam" id="PF01553">
    <property type="entry name" value="Acyltransferase"/>
    <property type="match status" value="1"/>
</dbReference>
<dbReference type="InterPro" id="IPR045520">
    <property type="entry name" value="GPAT/DHAPAT_C"/>
</dbReference>
<comment type="similarity">
    <text evidence="2">Belongs to the GPAT/DAPAT family.</text>
</comment>
<comment type="subcellular location">
    <subcellularLocation>
        <location evidence="1">Endomembrane system</location>
        <topology evidence="1">Peripheral membrane protein</topology>
    </subcellularLocation>
</comment>
<dbReference type="NCBIfam" id="NF002886">
    <property type="entry name" value="PRK03355.1"/>
    <property type="match status" value="1"/>
</dbReference>
<keyword evidence="8" id="KW-1185">Reference proteome</keyword>
<dbReference type="RefSeq" id="WP_345417789.1">
    <property type="nucleotide sequence ID" value="NZ_BAABHO010000028.1"/>
</dbReference>
<feature type="domain" description="Phospholipid/glycerol acyltransferase" evidence="6">
    <location>
        <begin position="253"/>
        <end position="384"/>
    </location>
</feature>
<evidence type="ECO:0000256" key="4">
    <source>
        <dbReference type="ARBA" id="ARBA00023136"/>
    </source>
</evidence>
<dbReference type="CDD" id="cd07993">
    <property type="entry name" value="LPLAT_DHAPAT-like"/>
    <property type="match status" value="1"/>
</dbReference>
<dbReference type="Proteomes" id="UP001500928">
    <property type="component" value="Unassembled WGS sequence"/>
</dbReference>
<name>A0ABP9BJJ6_9PSEU</name>
<organism evidence="7 8">
    <name type="scientific">Actinomycetospora chlora</name>
    <dbReference type="NCBI Taxonomy" id="663608"/>
    <lineage>
        <taxon>Bacteria</taxon>
        <taxon>Bacillati</taxon>
        <taxon>Actinomycetota</taxon>
        <taxon>Actinomycetes</taxon>
        <taxon>Pseudonocardiales</taxon>
        <taxon>Pseudonocardiaceae</taxon>
        <taxon>Actinomycetospora</taxon>
    </lineage>
</organism>
<keyword evidence="5" id="KW-0012">Acyltransferase</keyword>
<evidence type="ECO:0000256" key="5">
    <source>
        <dbReference type="ARBA" id="ARBA00023315"/>
    </source>
</evidence>
<accession>A0ABP9BJJ6</accession>
<evidence type="ECO:0000259" key="6">
    <source>
        <dbReference type="SMART" id="SM00563"/>
    </source>
</evidence>
<dbReference type="InterPro" id="IPR002123">
    <property type="entry name" value="Plipid/glycerol_acylTrfase"/>
</dbReference>
<dbReference type="InterPro" id="IPR041728">
    <property type="entry name" value="GPAT/DHAPAT_LPLAT"/>
</dbReference>
<proteinExistence type="inferred from homology"/>
<evidence type="ECO:0000256" key="1">
    <source>
        <dbReference type="ARBA" id="ARBA00004184"/>
    </source>
</evidence>
<keyword evidence="3" id="KW-0808">Transferase</keyword>
<protein>
    <recommendedName>
        <fullName evidence="6">Phospholipid/glycerol acyltransferase domain-containing protein</fullName>
    </recommendedName>
</protein>